<evidence type="ECO:0000256" key="4">
    <source>
        <dbReference type="ARBA" id="ARBA00022519"/>
    </source>
</evidence>
<accession>A0A1Y6CA47</accession>
<comment type="subcellular location">
    <subcellularLocation>
        <location evidence="8">Cell inner membrane</location>
        <topology evidence="8">Multi-pass membrane protein</topology>
    </subcellularLocation>
    <subcellularLocation>
        <location evidence="1">Cell membrane</location>
        <topology evidence="1">Multi-pass membrane protein</topology>
    </subcellularLocation>
</comment>
<dbReference type="InterPro" id="IPR020846">
    <property type="entry name" value="MFS_dom"/>
</dbReference>
<dbReference type="AlphaFoldDB" id="A0A1Y6CA47"/>
<dbReference type="GO" id="GO:0022857">
    <property type="term" value="F:transmembrane transporter activity"/>
    <property type="evidence" value="ECO:0007669"/>
    <property type="project" value="UniProtKB-UniRule"/>
</dbReference>
<feature type="transmembrane region" description="Helical" evidence="8">
    <location>
        <begin position="259"/>
        <end position="277"/>
    </location>
</feature>
<dbReference type="RefSeq" id="WP_085277410.1">
    <property type="nucleotide sequence ID" value="NZ_FXAG01000021.1"/>
</dbReference>
<dbReference type="Proteomes" id="UP000192920">
    <property type="component" value="Unassembled WGS sequence"/>
</dbReference>
<dbReference type="InterPro" id="IPR050171">
    <property type="entry name" value="MFS_Transporters"/>
</dbReference>
<evidence type="ECO:0000313" key="10">
    <source>
        <dbReference type="EMBL" id="SMF44494.1"/>
    </source>
</evidence>
<evidence type="ECO:0000256" key="2">
    <source>
        <dbReference type="ARBA" id="ARBA00022448"/>
    </source>
</evidence>
<evidence type="ECO:0000256" key="8">
    <source>
        <dbReference type="HAMAP-Rule" id="MF_01118"/>
    </source>
</evidence>
<evidence type="ECO:0000259" key="9">
    <source>
        <dbReference type="PROSITE" id="PS50850"/>
    </source>
</evidence>
<evidence type="ECO:0000256" key="3">
    <source>
        <dbReference type="ARBA" id="ARBA00022475"/>
    </source>
</evidence>
<dbReference type="InterPro" id="IPR023008">
    <property type="entry name" value="MFS_YhhS-like"/>
</dbReference>
<evidence type="ECO:0000256" key="7">
    <source>
        <dbReference type="ARBA" id="ARBA00023136"/>
    </source>
</evidence>
<evidence type="ECO:0000256" key="1">
    <source>
        <dbReference type="ARBA" id="ARBA00004651"/>
    </source>
</evidence>
<dbReference type="HAMAP" id="MF_01118">
    <property type="entry name" value="MFS_YhhS"/>
    <property type="match status" value="1"/>
</dbReference>
<feature type="transmembrane region" description="Helical" evidence="8">
    <location>
        <begin position="21"/>
        <end position="39"/>
    </location>
</feature>
<organism evidence="10 11">
    <name type="scientific">Pseudogulbenkiania subflava DSM 22618</name>
    <dbReference type="NCBI Taxonomy" id="1123014"/>
    <lineage>
        <taxon>Bacteria</taxon>
        <taxon>Pseudomonadati</taxon>
        <taxon>Pseudomonadota</taxon>
        <taxon>Betaproteobacteria</taxon>
        <taxon>Neisseriales</taxon>
        <taxon>Chromobacteriaceae</taxon>
        <taxon>Pseudogulbenkiania</taxon>
    </lineage>
</organism>
<dbReference type="SUPFAM" id="SSF103473">
    <property type="entry name" value="MFS general substrate transporter"/>
    <property type="match status" value="1"/>
</dbReference>
<name>A0A1Y6CA47_9NEIS</name>
<feature type="transmembrane region" description="Helical" evidence="8">
    <location>
        <begin position="373"/>
        <end position="392"/>
    </location>
</feature>
<feature type="transmembrane region" description="Helical" evidence="8">
    <location>
        <begin position="124"/>
        <end position="146"/>
    </location>
</feature>
<feature type="transmembrane region" description="Helical" evidence="8">
    <location>
        <begin position="91"/>
        <end position="112"/>
    </location>
</feature>
<feature type="transmembrane region" description="Helical" evidence="8">
    <location>
        <begin position="59"/>
        <end position="79"/>
    </location>
</feature>
<sequence>MSDNASATSAPPAASATTGSAAGPIIAIVFFNFVAYLAVGLPMAVVPGYVHGPLGYGEVVAGFAVSIQYLATLLSRAYAGRLCDNHGPKRSVLSGMALCCASGICLWIAGLSGLAPAGSLASLIVGRLLLGTGESLVTTGTITWGIARAGSAHTGKVISWNGMTSYGGMALGAPLGVLLAEHWGFGALGLTTVAMTLASWFLARRKPAVAPSGGERLPFSQVFRRMVPFGLCLALGSVGFGAISTFVTLFFASRHWPDAALALTLLGAFFIAARLLFAGSINRFGGFPVALVSFIVEASGLLLLWLAAAPWQAFAGAALTGFGFALVFPSLGMEAVRRVPSGNRGAALGAYALFLDLALGLTGPLAGVVANRLGYASVFLLAALAVALAAMLSSVLHSMAGKGAAASAA</sequence>
<dbReference type="EMBL" id="FXAG01000021">
    <property type="protein sequence ID" value="SMF44494.1"/>
    <property type="molecule type" value="Genomic_DNA"/>
</dbReference>
<keyword evidence="3 8" id="KW-1003">Cell membrane</keyword>
<dbReference type="Gene3D" id="1.20.1250.20">
    <property type="entry name" value="MFS general substrate transporter like domains"/>
    <property type="match status" value="1"/>
</dbReference>
<dbReference type="PANTHER" id="PTHR23517">
    <property type="entry name" value="RESISTANCE PROTEIN MDTM, PUTATIVE-RELATED-RELATED"/>
    <property type="match status" value="1"/>
</dbReference>
<gene>
    <name evidence="10" type="ORF">SAMN02745746_03311</name>
</gene>
<dbReference type="GO" id="GO:0005886">
    <property type="term" value="C:plasma membrane"/>
    <property type="evidence" value="ECO:0007669"/>
    <property type="project" value="UniProtKB-SubCell"/>
</dbReference>
<keyword evidence="6 8" id="KW-1133">Transmembrane helix</keyword>
<dbReference type="InterPro" id="IPR011701">
    <property type="entry name" value="MFS"/>
</dbReference>
<keyword evidence="11" id="KW-1185">Reference proteome</keyword>
<feature type="transmembrane region" description="Helical" evidence="8">
    <location>
        <begin position="314"/>
        <end position="336"/>
    </location>
</feature>
<dbReference type="PANTHER" id="PTHR23517:SF13">
    <property type="entry name" value="MAJOR FACILITATOR SUPERFAMILY MFS_1"/>
    <property type="match status" value="1"/>
</dbReference>
<dbReference type="STRING" id="1123014.SAMN02745746_03311"/>
<evidence type="ECO:0000256" key="5">
    <source>
        <dbReference type="ARBA" id="ARBA00022692"/>
    </source>
</evidence>
<feature type="domain" description="Major facilitator superfamily (MFS) profile" evidence="9">
    <location>
        <begin position="24"/>
        <end position="401"/>
    </location>
</feature>
<comment type="similarity">
    <text evidence="8">Belongs to the major facilitator superfamily. YhhS family.</text>
</comment>
<proteinExistence type="inferred from homology"/>
<dbReference type="NCBIfam" id="NF003477">
    <property type="entry name" value="PRK05122.1"/>
    <property type="match status" value="1"/>
</dbReference>
<dbReference type="Pfam" id="PF07690">
    <property type="entry name" value="MFS_1"/>
    <property type="match status" value="1"/>
</dbReference>
<feature type="transmembrane region" description="Helical" evidence="8">
    <location>
        <begin position="289"/>
        <end position="308"/>
    </location>
</feature>
<keyword evidence="2 8" id="KW-0813">Transport</keyword>
<keyword evidence="7 8" id="KW-0472">Membrane</keyword>
<feature type="transmembrane region" description="Helical" evidence="8">
    <location>
        <begin position="183"/>
        <end position="203"/>
    </location>
</feature>
<evidence type="ECO:0000313" key="11">
    <source>
        <dbReference type="Proteomes" id="UP000192920"/>
    </source>
</evidence>
<feature type="transmembrane region" description="Helical" evidence="8">
    <location>
        <begin position="226"/>
        <end position="253"/>
    </location>
</feature>
<protein>
    <recommendedName>
        <fullName evidence="8">Uncharacterized MFS-type transporter SAMN02745746_03311</fullName>
    </recommendedName>
</protein>
<dbReference type="NCBIfam" id="NF009048">
    <property type="entry name" value="PRK12382.1"/>
    <property type="match status" value="1"/>
</dbReference>
<dbReference type="PROSITE" id="PS50850">
    <property type="entry name" value="MFS"/>
    <property type="match status" value="1"/>
</dbReference>
<dbReference type="InterPro" id="IPR036259">
    <property type="entry name" value="MFS_trans_sf"/>
</dbReference>
<feature type="transmembrane region" description="Helical" evidence="8">
    <location>
        <begin position="348"/>
        <end position="367"/>
    </location>
</feature>
<reference evidence="11" key="1">
    <citation type="submission" date="2017-04" db="EMBL/GenBank/DDBJ databases">
        <authorList>
            <person name="Varghese N."/>
            <person name="Submissions S."/>
        </authorList>
    </citation>
    <scope>NUCLEOTIDE SEQUENCE [LARGE SCALE GENOMIC DNA]</scope>
    <source>
        <strain evidence="11">DSM 22618</strain>
    </source>
</reference>
<evidence type="ECO:0000256" key="6">
    <source>
        <dbReference type="ARBA" id="ARBA00022989"/>
    </source>
</evidence>
<dbReference type="CDD" id="cd17489">
    <property type="entry name" value="MFS_YfcJ_like"/>
    <property type="match status" value="1"/>
</dbReference>
<keyword evidence="5 8" id="KW-0812">Transmembrane</keyword>
<feature type="transmembrane region" description="Helical" evidence="8">
    <location>
        <begin position="158"/>
        <end position="177"/>
    </location>
</feature>
<keyword evidence="4 8" id="KW-0997">Cell inner membrane</keyword>